<name>A0A165ZGK7_9HYPH</name>
<dbReference type="Proteomes" id="UP000076577">
    <property type="component" value="Unassembled WGS sequence"/>
</dbReference>
<proteinExistence type="predicted"/>
<dbReference type="RefSeq" id="WP_068004828.1">
    <property type="nucleotide sequence ID" value="NZ_FOFM01000009.1"/>
</dbReference>
<organism evidence="2 3">
    <name type="scientific">Pseudovibrio axinellae</name>
    <dbReference type="NCBI Taxonomy" id="989403"/>
    <lineage>
        <taxon>Bacteria</taxon>
        <taxon>Pseudomonadati</taxon>
        <taxon>Pseudomonadota</taxon>
        <taxon>Alphaproteobacteria</taxon>
        <taxon>Hyphomicrobiales</taxon>
        <taxon>Stappiaceae</taxon>
        <taxon>Pseudovibrio</taxon>
    </lineage>
</organism>
<accession>A0A165ZGK7</accession>
<dbReference type="AlphaFoldDB" id="A0A165ZGK7"/>
<reference evidence="2 3" key="1">
    <citation type="journal article" date="2016" name="Front. Microbiol.">
        <title>Comparative Genomic Analysis Reveals a Diverse Repertoire of Genes Involved in Prokaryote-Eukaryote Interactions within the Pseudovibrio Genus.</title>
        <authorList>
            <person name="Romano S."/>
            <person name="Fernandez-Guerra A."/>
            <person name="Reen F.J."/>
            <person name="Glockner F.O."/>
            <person name="Crowley S.P."/>
            <person name="O'Sullivan O."/>
            <person name="Cotter P.D."/>
            <person name="Adams C."/>
            <person name="Dobson A.D."/>
            <person name="O'Gara F."/>
        </authorList>
    </citation>
    <scope>NUCLEOTIDE SEQUENCE [LARGE SCALE GENOMIC DNA]</scope>
    <source>
        <strain evidence="2 3">Ad2</strain>
    </source>
</reference>
<evidence type="ECO:0000256" key="1">
    <source>
        <dbReference type="SAM" id="SignalP"/>
    </source>
</evidence>
<dbReference type="PATRIC" id="fig|989403.3.peg.1805"/>
<evidence type="ECO:0000313" key="3">
    <source>
        <dbReference type="Proteomes" id="UP000076577"/>
    </source>
</evidence>
<comment type="caution">
    <text evidence="2">The sequence shown here is derived from an EMBL/GenBank/DDBJ whole genome shotgun (WGS) entry which is preliminary data.</text>
</comment>
<sequence length="117" mass="12599">MKTNQKTLLIALSILLISMSYGFAQINEFAEDPAANANSDPLKSEYPDIVSPVTDCPDIASKYRSGGSGSDAMGYPADFGFAQLSDSDKQACIKEINKDGDIVEGQETKEENSILQN</sequence>
<dbReference type="EMBL" id="LMCB01000012">
    <property type="protein sequence ID" value="KZL19876.1"/>
    <property type="molecule type" value="Genomic_DNA"/>
</dbReference>
<keyword evidence="3" id="KW-1185">Reference proteome</keyword>
<protein>
    <recommendedName>
        <fullName evidence="4">Secreted protein</fullName>
    </recommendedName>
</protein>
<feature type="signal peptide" evidence="1">
    <location>
        <begin position="1"/>
        <end position="24"/>
    </location>
</feature>
<gene>
    <name evidence="2" type="ORF">PsAD2_01698</name>
</gene>
<evidence type="ECO:0000313" key="2">
    <source>
        <dbReference type="EMBL" id="KZL19876.1"/>
    </source>
</evidence>
<evidence type="ECO:0008006" key="4">
    <source>
        <dbReference type="Google" id="ProtNLM"/>
    </source>
</evidence>
<feature type="chain" id="PRO_5007869992" description="Secreted protein" evidence="1">
    <location>
        <begin position="25"/>
        <end position="117"/>
    </location>
</feature>
<dbReference type="OrthoDB" id="7864846at2"/>
<keyword evidence="1" id="KW-0732">Signal</keyword>